<keyword evidence="2" id="KW-0186">Copper</keyword>
<dbReference type="Proteomes" id="UP000006753">
    <property type="component" value="Unassembled WGS sequence"/>
</dbReference>
<organism evidence="5 6">
    <name type="scientific">Marssonina brunnea f. sp. multigermtubi (strain MB_m1)</name>
    <name type="common">Marssonina leaf spot fungus</name>
    <dbReference type="NCBI Taxonomy" id="1072389"/>
    <lineage>
        <taxon>Eukaryota</taxon>
        <taxon>Fungi</taxon>
        <taxon>Dikarya</taxon>
        <taxon>Ascomycota</taxon>
        <taxon>Pezizomycotina</taxon>
        <taxon>Leotiomycetes</taxon>
        <taxon>Helotiales</taxon>
        <taxon>Drepanopezizaceae</taxon>
        <taxon>Drepanopeziza</taxon>
    </lineage>
</organism>
<dbReference type="AlphaFoldDB" id="K1WUU5"/>
<dbReference type="OrthoDB" id="5415867at2759"/>
<feature type="domain" description="Blue (type 1) copper" evidence="4">
    <location>
        <begin position="48"/>
        <end position="143"/>
    </location>
</feature>
<dbReference type="HOGENOM" id="CLU_053381_4_0_1"/>
<dbReference type="CDD" id="cd00920">
    <property type="entry name" value="Cupredoxin"/>
    <property type="match status" value="1"/>
</dbReference>
<dbReference type="Gene3D" id="2.60.40.420">
    <property type="entry name" value="Cupredoxins - blue copper proteins"/>
    <property type="match status" value="1"/>
</dbReference>
<keyword evidence="3" id="KW-0732">Signal</keyword>
<feature type="chain" id="PRO_5003854726" evidence="3">
    <location>
        <begin position="19"/>
        <end position="231"/>
    </location>
</feature>
<dbReference type="KEGG" id="mbe:MBM_05476"/>
<protein>
    <submittedName>
        <fullName evidence="5">Extracellular serine-rich protein</fullName>
    </submittedName>
</protein>
<sequence>MQYSTLAVVLSTALVAFAYDYGNSAATPTVAAVAAAAAATSSASPVHSVTVGKSGLVFDPSTITAQVGDKIEFHFFPSRHSVAQSSFAKPCEPLNATSFFSGGVTTAAGENANTFTITVNDTKPIWFYCAAPGHCARGMAGVINAPTDSSKTLEMYIAAAADVSAAVAPTRIQGGIISPAQAVLSSGTPSSSSSSSSSAPSTSMGEAREEIRWSLFALMWLGAVGFGCLIG</sequence>
<dbReference type="SUPFAM" id="SSF49503">
    <property type="entry name" value="Cupredoxins"/>
    <property type="match status" value="1"/>
</dbReference>
<reference evidence="5 6" key="1">
    <citation type="journal article" date="2012" name="BMC Genomics">
        <title>Sequencing the genome of Marssonina brunnea reveals fungus-poplar co-evolution.</title>
        <authorList>
            <person name="Zhu S."/>
            <person name="Cao Y.-Z."/>
            <person name="Jiang C."/>
            <person name="Tan B.-Y."/>
            <person name="Wang Z."/>
            <person name="Feng S."/>
            <person name="Zhang L."/>
            <person name="Su X.-H."/>
            <person name="Brejova B."/>
            <person name="Vinar T."/>
            <person name="Xu M."/>
            <person name="Wang M.-X."/>
            <person name="Zhang S.-G."/>
            <person name="Huang M.-R."/>
            <person name="Wu R."/>
            <person name="Zhou Y."/>
        </authorList>
    </citation>
    <scope>NUCLEOTIDE SEQUENCE [LARGE SCALE GENOMIC DNA]</scope>
    <source>
        <strain evidence="5 6">MB_m1</strain>
    </source>
</reference>
<dbReference type="GeneID" id="18761411"/>
<dbReference type="InterPro" id="IPR052953">
    <property type="entry name" value="Ser-rich/MCO-related"/>
</dbReference>
<dbReference type="GO" id="GO:0005507">
    <property type="term" value="F:copper ion binding"/>
    <property type="evidence" value="ECO:0007669"/>
    <property type="project" value="InterPro"/>
</dbReference>
<accession>K1WUU5</accession>
<evidence type="ECO:0000313" key="6">
    <source>
        <dbReference type="Proteomes" id="UP000006753"/>
    </source>
</evidence>
<feature type="signal peptide" evidence="3">
    <location>
        <begin position="1"/>
        <end position="18"/>
    </location>
</feature>
<gene>
    <name evidence="5" type="ORF">MBM_05476</name>
</gene>
<dbReference type="GO" id="GO:0009055">
    <property type="term" value="F:electron transfer activity"/>
    <property type="evidence" value="ECO:0007669"/>
    <property type="project" value="InterPro"/>
</dbReference>
<dbReference type="PANTHER" id="PTHR34883">
    <property type="entry name" value="SERINE-RICH PROTEIN, PUTATIVE-RELATED-RELATED"/>
    <property type="match status" value="1"/>
</dbReference>
<dbReference type="RefSeq" id="XP_007293365.1">
    <property type="nucleotide sequence ID" value="XM_007293303.1"/>
</dbReference>
<evidence type="ECO:0000313" key="5">
    <source>
        <dbReference type="EMBL" id="EKD16182.1"/>
    </source>
</evidence>
<keyword evidence="6" id="KW-1185">Reference proteome</keyword>
<keyword evidence="1" id="KW-0479">Metal-binding</keyword>
<dbReference type="InterPro" id="IPR008972">
    <property type="entry name" value="Cupredoxin"/>
</dbReference>
<dbReference type="EMBL" id="JH921439">
    <property type="protein sequence ID" value="EKD16182.1"/>
    <property type="molecule type" value="Genomic_DNA"/>
</dbReference>
<evidence type="ECO:0000259" key="4">
    <source>
        <dbReference type="Pfam" id="PF00127"/>
    </source>
</evidence>
<evidence type="ECO:0000256" key="2">
    <source>
        <dbReference type="ARBA" id="ARBA00023008"/>
    </source>
</evidence>
<dbReference type="OMA" id="SEDPIWY"/>
<proteinExistence type="predicted"/>
<dbReference type="InParanoid" id="K1WUU5"/>
<evidence type="ECO:0000256" key="1">
    <source>
        <dbReference type="ARBA" id="ARBA00022723"/>
    </source>
</evidence>
<name>K1WUU5_MARBU</name>
<dbReference type="Pfam" id="PF00127">
    <property type="entry name" value="Copper-bind"/>
    <property type="match status" value="1"/>
</dbReference>
<dbReference type="PANTHER" id="PTHR34883:SF15">
    <property type="entry name" value="EXTRACELLULAR SERINE-RICH PROTEIN"/>
    <property type="match status" value="1"/>
</dbReference>
<evidence type="ECO:0000256" key="3">
    <source>
        <dbReference type="SAM" id="SignalP"/>
    </source>
</evidence>
<dbReference type="eggNOG" id="ENOG502S40X">
    <property type="taxonomic scope" value="Eukaryota"/>
</dbReference>
<dbReference type="InterPro" id="IPR000923">
    <property type="entry name" value="BlueCu_1"/>
</dbReference>